<dbReference type="InterPro" id="IPR035965">
    <property type="entry name" value="PAS-like_dom_sf"/>
</dbReference>
<dbReference type="SUPFAM" id="SSF55785">
    <property type="entry name" value="PYP-like sensor domain (PAS domain)"/>
    <property type="match status" value="1"/>
</dbReference>
<comment type="caution">
    <text evidence="2">The sequence shown here is derived from an EMBL/GenBank/DDBJ whole genome shotgun (WGS) entry which is preliminary data.</text>
</comment>
<feature type="domain" description="PAS" evidence="1">
    <location>
        <begin position="2"/>
        <end position="48"/>
    </location>
</feature>
<protein>
    <submittedName>
        <fullName evidence="2">PAS domain S-box-containing protein</fullName>
    </submittedName>
</protein>
<accession>A0A327T5V5</accession>
<dbReference type="Proteomes" id="UP000249754">
    <property type="component" value="Unassembled WGS sequence"/>
</dbReference>
<organism evidence="2 3">
    <name type="scientific">Pedobacter cryoconitis</name>
    <dbReference type="NCBI Taxonomy" id="188932"/>
    <lineage>
        <taxon>Bacteria</taxon>
        <taxon>Pseudomonadati</taxon>
        <taxon>Bacteroidota</taxon>
        <taxon>Sphingobacteriia</taxon>
        <taxon>Sphingobacteriales</taxon>
        <taxon>Sphingobacteriaceae</taxon>
        <taxon>Pedobacter</taxon>
    </lineage>
</organism>
<dbReference type="Pfam" id="PF13426">
    <property type="entry name" value="PAS_9"/>
    <property type="match status" value="1"/>
</dbReference>
<dbReference type="AlphaFoldDB" id="A0A327T5V5"/>
<reference evidence="2 3" key="1">
    <citation type="submission" date="2018-06" db="EMBL/GenBank/DDBJ databases">
        <title>Genomic Encyclopedia of Archaeal and Bacterial Type Strains, Phase II (KMG-II): from individual species to whole genera.</title>
        <authorList>
            <person name="Goeker M."/>
        </authorList>
    </citation>
    <scope>NUCLEOTIDE SEQUENCE [LARGE SCALE GENOMIC DNA]</scope>
    <source>
        <strain evidence="2 3">DSM 14825</strain>
    </source>
</reference>
<gene>
    <name evidence="2" type="ORF">LY11_00992</name>
</gene>
<dbReference type="RefSeq" id="WP_111632582.1">
    <property type="nucleotide sequence ID" value="NZ_QLLR01000002.1"/>
</dbReference>
<dbReference type="EMBL" id="QLLR01000002">
    <property type="protein sequence ID" value="RAJ35745.1"/>
    <property type="molecule type" value="Genomic_DNA"/>
</dbReference>
<dbReference type="SMART" id="SM00091">
    <property type="entry name" value="PAS"/>
    <property type="match status" value="1"/>
</dbReference>
<name>A0A327T5V5_9SPHI</name>
<dbReference type="OrthoDB" id="1388568at2"/>
<proteinExistence type="predicted"/>
<dbReference type="PROSITE" id="PS50112">
    <property type="entry name" value="PAS"/>
    <property type="match status" value="1"/>
</dbReference>
<dbReference type="CDD" id="cd00130">
    <property type="entry name" value="PAS"/>
    <property type="match status" value="1"/>
</dbReference>
<sequence length="139" mass="15590">MDNLALISILNNAIDGIITVDFIGKIESVNPAACKIFGYTPEEAIGKNISAFMPCTNKLDCLSYRQRYLPRIIPDITGITFQVNGLRKDGTIFPFQLATSKFENRGRKVFTCFIHELGTQKSENKILADYQNNNCNFTS</sequence>
<evidence type="ECO:0000259" key="1">
    <source>
        <dbReference type="PROSITE" id="PS50112"/>
    </source>
</evidence>
<evidence type="ECO:0000313" key="3">
    <source>
        <dbReference type="Proteomes" id="UP000249754"/>
    </source>
</evidence>
<dbReference type="Gene3D" id="3.30.450.20">
    <property type="entry name" value="PAS domain"/>
    <property type="match status" value="1"/>
</dbReference>
<dbReference type="NCBIfam" id="TIGR00229">
    <property type="entry name" value="sensory_box"/>
    <property type="match status" value="1"/>
</dbReference>
<dbReference type="InterPro" id="IPR000014">
    <property type="entry name" value="PAS"/>
</dbReference>
<dbReference type="STRING" id="188932.AY601_0597"/>
<evidence type="ECO:0000313" key="2">
    <source>
        <dbReference type="EMBL" id="RAJ35745.1"/>
    </source>
</evidence>